<organism evidence="10 11">
    <name type="scientific">Lysobacter concretionis Ko07 = DSM 16239</name>
    <dbReference type="NCBI Taxonomy" id="1122185"/>
    <lineage>
        <taxon>Bacteria</taxon>
        <taxon>Pseudomonadati</taxon>
        <taxon>Pseudomonadota</taxon>
        <taxon>Gammaproteobacteria</taxon>
        <taxon>Lysobacterales</taxon>
        <taxon>Lysobacteraceae</taxon>
        <taxon>Novilysobacter</taxon>
    </lineage>
</organism>
<dbReference type="Gene3D" id="1.20.1250.20">
    <property type="entry name" value="MFS general substrate transporter like domains"/>
    <property type="match status" value="1"/>
</dbReference>
<feature type="transmembrane region" description="Helical" evidence="8">
    <location>
        <begin position="372"/>
        <end position="394"/>
    </location>
</feature>
<feature type="transmembrane region" description="Helical" evidence="8">
    <location>
        <begin position="74"/>
        <end position="95"/>
    </location>
</feature>
<feature type="transmembrane region" description="Helical" evidence="8">
    <location>
        <begin position="284"/>
        <end position="302"/>
    </location>
</feature>
<protein>
    <submittedName>
        <fullName evidence="10">ABC transporter permease</fullName>
    </submittedName>
</protein>
<dbReference type="InterPro" id="IPR010290">
    <property type="entry name" value="TM_effector"/>
</dbReference>
<reference evidence="10 11" key="1">
    <citation type="submission" date="2013-08" db="EMBL/GenBank/DDBJ databases">
        <title>Genome sequencing of Lysobacter.</title>
        <authorList>
            <person name="Zhang S."/>
            <person name="Wang G."/>
        </authorList>
    </citation>
    <scope>NUCLEOTIDE SEQUENCE [LARGE SCALE GENOMIC DNA]</scope>
    <source>
        <strain evidence="10 11">Ko07</strain>
    </source>
</reference>
<evidence type="ECO:0000256" key="5">
    <source>
        <dbReference type="ARBA" id="ARBA00022989"/>
    </source>
</evidence>
<proteinExistence type="predicted"/>
<keyword evidence="11" id="KW-1185">Reference proteome</keyword>
<keyword evidence="4 8" id="KW-0812">Transmembrane</keyword>
<keyword evidence="5 8" id="KW-1133">Transmembrane helix</keyword>
<dbReference type="EMBL" id="AVPS01000008">
    <property type="protein sequence ID" value="KGM51188.1"/>
    <property type="molecule type" value="Genomic_DNA"/>
</dbReference>
<evidence type="ECO:0000256" key="4">
    <source>
        <dbReference type="ARBA" id="ARBA00022692"/>
    </source>
</evidence>
<dbReference type="eggNOG" id="COG0477">
    <property type="taxonomic scope" value="Bacteria"/>
</dbReference>
<evidence type="ECO:0000256" key="1">
    <source>
        <dbReference type="ARBA" id="ARBA00004651"/>
    </source>
</evidence>
<keyword evidence="3" id="KW-1003">Cell membrane</keyword>
<dbReference type="PROSITE" id="PS50850">
    <property type="entry name" value="MFS"/>
    <property type="match status" value="1"/>
</dbReference>
<feature type="transmembrane region" description="Helical" evidence="8">
    <location>
        <begin position="255"/>
        <end position="272"/>
    </location>
</feature>
<evidence type="ECO:0000256" key="8">
    <source>
        <dbReference type="SAM" id="Phobius"/>
    </source>
</evidence>
<accession>A0A0A0EM16</accession>
<evidence type="ECO:0000256" key="2">
    <source>
        <dbReference type="ARBA" id="ARBA00022448"/>
    </source>
</evidence>
<evidence type="ECO:0000313" key="11">
    <source>
        <dbReference type="Proteomes" id="UP000030017"/>
    </source>
</evidence>
<feature type="transmembrane region" description="Helical" evidence="8">
    <location>
        <begin position="400"/>
        <end position="420"/>
    </location>
</feature>
<feature type="transmembrane region" description="Helical" evidence="8">
    <location>
        <begin position="314"/>
        <end position="334"/>
    </location>
</feature>
<evidence type="ECO:0000256" key="7">
    <source>
        <dbReference type="SAM" id="MobiDB-lite"/>
    </source>
</evidence>
<dbReference type="STRING" id="1122185.N792_12425"/>
<feature type="domain" description="Major facilitator superfamily (MFS) profile" evidence="9">
    <location>
        <begin position="39"/>
        <end position="425"/>
    </location>
</feature>
<dbReference type="CDD" id="cd06173">
    <property type="entry name" value="MFS_MefA_like"/>
    <property type="match status" value="1"/>
</dbReference>
<keyword evidence="6 8" id="KW-0472">Membrane</keyword>
<comment type="subcellular location">
    <subcellularLocation>
        <location evidence="1">Cell membrane</location>
        <topology evidence="1">Multi-pass membrane protein</topology>
    </subcellularLocation>
</comment>
<feature type="transmembrane region" description="Helical" evidence="8">
    <location>
        <begin position="186"/>
        <end position="213"/>
    </location>
</feature>
<dbReference type="Proteomes" id="UP000030017">
    <property type="component" value="Unassembled WGS sequence"/>
</dbReference>
<dbReference type="GO" id="GO:0005886">
    <property type="term" value="C:plasma membrane"/>
    <property type="evidence" value="ECO:0007669"/>
    <property type="project" value="UniProtKB-SubCell"/>
</dbReference>
<evidence type="ECO:0000256" key="6">
    <source>
        <dbReference type="ARBA" id="ARBA00023136"/>
    </source>
</evidence>
<comment type="caution">
    <text evidence="10">The sequence shown here is derived from an EMBL/GenBank/DDBJ whole genome shotgun (WGS) entry which is preliminary data.</text>
</comment>
<evidence type="ECO:0000259" key="9">
    <source>
        <dbReference type="PROSITE" id="PS50850"/>
    </source>
</evidence>
<keyword evidence="2" id="KW-0813">Transport</keyword>
<dbReference type="GO" id="GO:0022857">
    <property type="term" value="F:transmembrane transporter activity"/>
    <property type="evidence" value="ECO:0007669"/>
    <property type="project" value="InterPro"/>
</dbReference>
<feature type="transmembrane region" description="Helical" evidence="8">
    <location>
        <begin position="107"/>
        <end position="127"/>
    </location>
</feature>
<gene>
    <name evidence="10" type="ORF">N792_12425</name>
</gene>
<dbReference type="PANTHER" id="PTHR23513:SF11">
    <property type="entry name" value="STAPHYLOFERRIN A TRANSPORTER"/>
    <property type="match status" value="1"/>
</dbReference>
<dbReference type="PANTHER" id="PTHR23513">
    <property type="entry name" value="INTEGRAL MEMBRANE EFFLUX PROTEIN-RELATED"/>
    <property type="match status" value="1"/>
</dbReference>
<dbReference type="AlphaFoldDB" id="A0A0A0EM16"/>
<feature type="region of interest" description="Disordered" evidence="7">
    <location>
        <begin position="551"/>
        <end position="575"/>
    </location>
</feature>
<name>A0A0A0EM16_9GAMM</name>
<dbReference type="SUPFAM" id="SSF103473">
    <property type="entry name" value="MFS general substrate transporter"/>
    <property type="match status" value="1"/>
</dbReference>
<evidence type="ECO:0000256" key="3">
    <source>
        <dbReference type="ARBA" id="ARBA00022475"/>
    </source>
</evidence>
<feature type="transmembrane region" description="Helical" evidence="8">
    <location>
        <begin position="340"/>
        <end position="360"/>
    </location>
</feature>
<feature type="transmembrane region" description="Helical" evidence="8">
    <location>
        <begin position="43"/>
        <end position="68"/>
    </location>
</feature>
<dbReference type="InterPro" id="IPR020846">
    <property type="entry name" value="MFS_dom"/>
</dbReference>
<dbReference type="InterPro" id="IPR036259">
    <property type="entry name" value="MFS_trans_sf"/>
</dbReference>
<dbReference type="Pfam" id="PF05977">
    <property type="entry name" value="MFS_3"/>
    <property type="match status" value="1"/>
</dbReference>
<sequence length="575" mass="61712">MLAQWPPLPSVRLLMAHTPNRVTDPAQRPSALSAMRYPIFRQVWFASASSNFGGMIQSVGASWLMISIAKSADMVALVQASVALPVMLFSLVAGAMADNYDRRRMMFGAQLFMLLVSVALALCAWSGLITPWLLLLFTFLIGCGAAFNAPAWQASVGDMVPRAELPGAVALNSMGFNIARSVGPALGGAIVAAAGAAAAFGINAVSYVALLVVLARWRPPPNPQLLPREALGSAMAAGVRYVVMSPAIRAVLGRAFVFGAGASAVMALMPLVARDLVAGGPLTYGLLLGAFGLGAIAGAMGSTRLRDLLSTEGLVRWSCIAFAIAAAVAAMSSWLLLTMVALMLGGASWVLALSTFNVTVQLSTPRWVVARALSLYQMAAFAGIALGSWLWGIMADHGDVRMSLLAAALVMLACALLGFWRPLARLTELNLDPFSHWQEPATAVPIQPRTGPVVITIEYRIRDEDVPAFLGAMAERRRIRRRDGARHWRVLRDLADPQVWIERYLTPTWLDYVRHNSRLTHDDATIPAQLRALHCGPDGPRVRRMIERQPSDLHAVPTSGPQALTEPVSETIRGS</sequence>
<evidence type="ECO:0000313" key="10">
    <source>
        <dbReference type="EMBL" id="KGM51188.1"/>
    </source>
</evidence>
<feature type="transmembrane region" description="Helical" evidence="8">
    <location>
        <begin position="133"/>
        <end position="152"/>
    </location>
</feature>